<name>A0A1V6LSG1_9FLAO</name>
<dbReference type="InterPro" id="IPR036942">
    <property type="entry name" value="Beta-barrel_TonB_sf"/>
</dbReference>
<dbReference type="Pfam" id="PF07715">
    <property type="entry name" value="Plug"/>
    <property type="match status" value="1"/>
</dbReference>
<comment type="subcellular location">
    <subcellularLocation>
        <location evidence="1 10">Cell outer membrane</location>
        <topology evidence="1 10">Multi-pass membrane protein</topology>
    </subcellularLocation>
</comment>
<evidence type="ECO:0000256" key="6">
    <source>
        <dbReference type="ARBA" id="ARBA00023077"/>
    </source>
</evidence>
<dbReference type="Pfam" id="PF00593">
    <property type="entry name" value="TonB_dep_Rec_b-barrel"/>
    <property type="match status" value="1"/>
</dbReference>
<feature type="domain" description="TonB-dependent receptor plug" evidence="14">
    <location>
        <begin position="118"/>
        <end position="237"/>
    </location>
</feature>
<keyword evidence="16" id="KW-1185">Reference proteome</keyword>
<feature type="domain" description="TonB-dependent receptor-like beta-barrel" evidence="13">
    <location>
        <begin position="425"/>
        <end position="863"/>
    </location>
</feature>
<keyword evidence="3 10" id="KW-1134">Transmembrane beta strand</keyword>
<reference evidence="15 16" key="1">
    <citation type="submission" date="2016-12" db="EMBL/GenBank/DDBJ databases">
        <authorList>
            <person name="Song W.-J."/>
            <person name="Kurnit D.M."/>
        </authorList>
    </citation>
    <scope>NUCLEOTIDE SEQUENCE [LARGE SCALE GENOMIC DNA]</scope>
    <source>
        <strain evidence="15 16">HSG9</strain>
    </source>
</reference>
<evidence type="ECO:0000259" key="13">
    <source>
        <dbReference type="Pfam" id="PF00593"/>
    </source>
</evidence>
<keyword evidence="7 10" id="KW-0472">Membrane</keyword>
<evidence type="ECO:0000256" key="5">
    <source>
        <dbReference type="ARBA" id="ARBA00022729"/>
    </source>
</evidence>
<comment type="caution">
    <text evidence="15">The sequence shown here is derived from an EMBL/GenBank/DDBJ whole genome shotgun (WGS) entry which is preliminary data.</text>
</comment>
<protein>
    <submittedName>
        <fullName evidence="15">SusC/RagA family TonB-linked outer membrane protein</fullName>
    </submittedName>
</protein>
<evidence type="ECO:0000313" key="16">
    <source>
        <dbReference type="Proteomes" id="UP000191680"/>
    </source>
</evidence>
<evidence type="ECO:0000256" key="4">
    <source>
        <dbReference type="ARBA" id="ARBA00022692"/>
    </source>
</evidence>
<dbReference type="GO" id="GO:0015344">
    <property type="term" value="F:siderophore uptake transmembrane transporter activity"/>
    <property type="evidence" value="ECO:0007669"/>
    <property type="project" value="TreeGrafter"/>
</dbReference>
<dbReference type="SUPFAM" id="SSF49464">
    <property type="entry name" value="Carboxypeptidase regulatory domain-like"/>
    <property type="match status" value="1"/>
</dbReference>
<dbReference type="NCBIfam" id="TIGR04057">
    <property type="entry name" value="SusC_RagA_signa"/>
    <property type="match status" value="1"/>
</dbReference>
<keyword evidence="6 11" id="KW-0798">TonB box</keyword>
<dbReference type="PANTHER" id="PTHR30069">
    <property type="entry name" value="TONB-DEPENDENT OUTER MEMBRANE RECEPTOR"/>
    <property type="match status" value="1"/>
</dbReference>
<evidence type="ECO:0000256" key="9">
    <source>
        <dbReference type="ARBA" id="ARBA00023237"/>
    </source>
</evidence>
<dbReference type="InterPro" id="IPR012910">
    <property type="entry name" value="Plug_dom"/>
</dbReference>
<comment type="similarity">
    <text evidence="10 11">Belongs to the TonB-dependent receptor family.</text>
</comment>
<feature type="signal peptide" evidence="12">
    <location>
        <begin position="1"/>
        <end position="22"/>
    </location>
</feature>
<dbReference type="SUPFAM" id="SSF56935">
    <property type="entry name" value="Porins"/>
    <property type="match status" value="1"/>
</dbReference>
<evidence type="ECO:0000259" key="14">
    <source>
        <dbReference type="Pfam" id="PF07715"/>
    </source>
</evidence>
<accession>A0A1V6LSG1</accession>
<keyword evidence="5 12" id="KW-0732">Signal</keyword>
<dbReference type="AlphaFoldDB" id="A0A1V6LSG1"/>
<gene>
    <name evidence="15" type="ORF">BUL40_08515</name>
</gene>
<dbReference type="GO" id="GO:0044718">
    <property type="term" value="P:siderophore transmembrane transport"/>
    <property type="evidence" value="ECO:0007669"/>
    <property type="project" value="TreeGrafter"/>
</dbReference>
<dbReference type="NCBIfam" id="TIGR04056">
    <property type="entry name" value="OMP_RagA_SusC"/>
    <property type="match status" value="1"/>
</dbReference>
<dbReference type="Proteomes" id="UP000191680">
    <property type="component" value="Unassembled WGS sequence"/>
</dbReference>
<keyword evidence="2 10" id="KW-0813">Transport</keyword>
<keyword evidence="9 10" id="KW-0998">Cell outer membrane</keyword>
<dbReference type="Gene3D" id="2.60.40.1120">
    <property type="entry name" value="Carboxypeptidase-like, regulatory domain"/>
    <property type="match status" value="1"/>
</dbReference>
<dbReference type="InterPro" id="IPR037066">
    <property type="entry name" value="Plug_dom_sf"/>
</dbReference>
<dbReference type="InterPro" id="IPR039426">
    <property type="entry name" value="TonB-dep_rcpt-like"/>
</dbReference>
<dbReference type="InterPro" id="IPR023997">
    <property type="entry name" value="TonB-dep_OMP_SusC/RagA_CS"/>
</dbReference>
<evidence type="ECO:0000256" key="10">
    <source>
        <dbReference type="PROSITE-ProRule" id="PRU01360"/>
    </source>
</evidence>
<dbReference type="RefSeq" id="WP_244901843.1">
    <property type="nucleotide sequence ID" value="NZ_MTBC01000004.1"/>
</dbReference>
<dbReference type="Gene3D" id="2.40.170.20">
    <property type="entry name" value="TonB-dependent receptor, beta-barrel domain"/>
    <property type="match status" value="1"/>
</dbReference>
<evidence type="ECO:0000256" key="3">
    <source>
        <dbReference type="ARBA" id="ARBA00022452"/>
    </source>
</evidence>
<organism evidence="15 16">
    <name type="scientific">Croceivirga radicis</name>
    <dbReference type="NCBI Taxonomy" id="1929488"/>
    <lineage>
        <taxon>Bacteria</taxon>
        <taxon>Pseudomonadati</taxon>
        <taxon>Bacteroidota</taxon>
        <taxon>Flavobacteriia</taxon>
        <taxon>Flavobacteriales</taxon>
        <taxon>Flavobacteriaceae</taxon>
        <taxon>Croceivirga</taxon>
    </lineage>
</organism>
<dbReference type="GO" id="GO:0009279">
    <property type="term" value="C:cell outer membrane"/>
    <property type="evidence" value="ECO:0007669"/>
    <property type="project" value="UniProtKB-SubCell"/>
</dbReference>
<dbReference type="PANTHER" id="PTHR30069:SF29">
    <property type="entry name" value="HEMOGLOBIN AND HEMOGLOBIN-HAPTOGLOBIN-BINDING PROTEIN 1-RELATED"/>
    <property type="match status" value="1"/>
</dbReference>
<dbReference type="InterPro" id="IPR008969">
    <property type="entry name" value="CarboxyPept-like_regulatory"/>
</dbReference>
<feature type="chain" id="PRO_5013003284" evidence="12">
    <location>
        <begin position="23"/>
        <end position="1032"/>
    </location>
</feature>
<keyword evidence="8" id="KW-0675">Receptor</keyword>
<dbReference type="EMBL" id="MTBC01000004">
    <property type="protein sequence ID" value="OQD43120.1"/>
    <property type="molecule type" value="Genomic_DNA"/>
</dbReference>
<dbReference type="InterPro" id="IPR023996">
    <property type="entry name" value="TonB-dep_OMP_SusC/RagA"/>
</dbReference>
<dbReference type="Gene3D" id="2.170.130.10">
    <property type="entry name" value="TonB-dependent receptor, plug domain"/>
    <property type="match status" value="1"/>
</dbReference>
<evidence type="ECO:0000313" key="15">
    <source>
        <dbReference type="EMBL" id="OQD43120.1"/>
    </source>
</evidence>
<evidence type="ECO:0000256" key="11">
    <source>
        <dbReference type="RuleBase" id="RU003357"/>
    </source>
</evidence>
<dbReference type="Pfam" id="PF13715">
    <property type="entry name" value="CarbopepD_reg_2"/>
    <property type="match status" value="1"/>
</dbReference>
<sequence length="1032" mass="110958">MNQMTKYLLIALACLGIQGAVAQTITGTVSDEAGMPLPGVNVVEKGTSNGTSTDFDGNYAINVSSDNAVLVFSALGFKTTERSVSGASLNVTLAEDAELLGEVVVTALGIKKETKALGYSLTEVGGEKLSEVKQVNAINALQGQVAGVNVTGAATGPSGTSKVVIRGVSSLSGTSQPLYIVDGIPINNQNLGSASRWGGSDYGDGISSINADDIESVSVLKGGAAGALYGSRASNGVIVITTKSGKKQQGLGVELSSSVQLESVNTDLYEFQNQYGQGLNGVAPTTQQEALDAGMQSWGSRLGSVSTAAQFDGVNRPYVDTGDNVSRYYRTANTLINTVAISKAGEGYNLRFSATDLNNNDITPNSGLNRKSFSLNGGAVLADKLTLDVAGKFVVEKVNNRPRSSDSPGNGNFSVVLSPSNINVLDYQPGIAEDGTEFRISSNTFQQNPYWTAYRFSNESRKNRFIGSSTLRYQVTDWLYLMGRAGIDNYTARITSVEPFGTAYKPLGGMQEQTFNVSTVDADFIIGIEKDITENFSNTTILGANSNSLKNEFIQLVGNEFVIPSLEDIANVANRQYSYSDSRVKRNGLYFSTEFAYKNYLYLTVTGRNDWFSTLSKAGKSAPNNYFYPSANASFVFSDAFELPSWFNFGKVRAGYSDVGGGANDPYQLSLNYAINDTYNGRGTGVSIGSISNSGVPNENLEPFSKKEYEVGLDMRFLNNRLGLDLAYYSNKTTNDIVGINTSQASGYNSAFINIGELTNKGVEVLLTGKPVVSENFSWDINYNMTYNENEVVKTDPDGNPIFPGDAAYGVNSQAGYLEGYPAATLYGTTFVRDEDGNIQYDSDGTPTVGDNDVIGNGIAPWTMGITNTFRYKNVNLSFLIDAKFGGEIFSGTSAFANFYGASKNTLVGRENGLPVSGVDADGNAFSTTIPAENVNIYYQRLYSIAEANVQDADFIKFRQISLGYQFPSAMLEKTFIKNASISLIGRNLFFLMRKTENIDPESAYNNTVANGIERFGLPSTRSYGLSLNVKF</sequence>
<evidence type="ECO:0000256" key="7">
    <source>
        <dbReference type="ARBA" id="ARBA00023136"/>
    </source>
</evidence>
<dbReference type="InterPro" id="IPR000531">
    <property type="entry name" value="Beta-barrel_TonB"/>
</dbReference>
<evidence type="ECO:0000256" key="8">
    <source>
        <dbReference type="ARBA" id="ARBA00023170"/>
    </source>
</evidence>
<evidence type="ECO:0000256" key="12">
    <source>
        <dbReference type="SAM" id="SignalP"/>
    </source>
</evidence>
<keyword evidence="4 10" id="KW-0812">Transmembrane</keyword>
<dbReference type="PROSITE" id="PS52016">
    <property type="entry name" value="TONB_DEPENDENT_REC_3"/>
    <property type="match status" value="1"/>
</dbReference>
<evidence type="ECO:0000256" key="2">
    <source>
        <dbReference type="ARBA" id="ARBA00022448"/>
    </source>
</evidence>
<evidence type="ECO:0000256" key="1">
    <source>
        <dbReference type="ARBA" id="ARBA00004571"/>
    </source>
</evidence>
<proteinExistence type="inferred from homology"/>